<dbReference type="InterPro" id="IPR011107">
    <property type="entry name" value="PPI_Ypi1"/>
</dbReference>
<dbReference type="GO" id="GO:0005634">
    <property type="term" value="C:nucleus"/>
    <property type="evidence" value="ECO:0007669"/>
    <property type="project" value="UniProtKB-SubCell"/>
</dbReference>
<reference evidence="4 5" key="1">
    <citation type="submission" date="2017-06" db="EMBL/GenBank/DDBJ databases">
        <title>Global population genomics of the pathogenic fungus Cryptococcus neoformans var. grubii.</title>
        <authorList>
            <person name="Cuomo C."/>
            <person name="Litvintseva A."/>
            <person name="Chen Y."/>
            <person name="Young S."/>
            <person name="Zeng Q."/>
            <person name="Chapman S."/>
            <person name="Gujja S."/>
            <person name="Saif S."/>
            <person name="Birren B."/>
        </authorList>
    </citation>
    <scope>NUCLEOTIDE SEQUENCE [LARGE SCALE GENOMIC DNA]</scope>
    <source>
        <strain evidence="4 5">Tu259-1</strain>
    </source>
</reference>
<dbReference type="AlphaFoldDB" id="A0A854QPP9"/>
<evidence type="ECO:0000256" key="3">
    <source>
        <dbReference type="SAM" id="MobiDB-lite"/>
    </source>
</evidence>
<feature type="compositionally biased region" description="Low complexity" evidence="3">
    <location>
        <begin position="1"/>
        <end position="31"/>
    </location>
</feature>
<keyword evidence="2" id="KW-0539">Nucleus</keyword>
<evidence type="ECO:0000313" key="5">
    <source>
        <dbReference type="Proteomes" id="UP000199727"/>
    </source>
</evidence>
<sequence length="170" mass="18904">MSTAQRSPPSRTSTLTLTQTHTTPTDTPPQTVLHLRAGPSTERRVVWTEETVDNEGLGKKKSKICCIYHKPRAFDESSSDESSSDESSSETDHHPSRGSNGHRHRLKDDSNVEEEESSESDGGAGDGRARPLRKPRRHHHSHKCNHSDHTHKPNKYDVQPNGTGKGKEKS</sequence>
<evidence type="ECO:0000256" key="2">
    <source>
        <dbReference type="RuleBase" id="RU367162"/>
    </source>
</evidence>
<evidence type="ECO:0000313" key="4">
    <source>
        <dbReference type="EMBL" id="OXG29916.1"/>
    </source>
</evidence>
<dbReference type="GO" id="GO:0004865">
    <property type="term" value="F:protein serine/threonine phosphatase inhibitor activity"/>
    <property type="evidence" value="ECO:0007669"/>
    <property type="project" value="UniProtKB-UniRule"/>
</dbReference>
<feature type="compositionally biased region" description="Acidic residues" evidence="3">
    <location>
        <begin position="77"/>
        <end position="89"/>
    </location>
</feature>
<comment type="subcellular location">
    <subcellularLocation>
        <location evidence="2">Nucleus</location>
    </subcellularLocation>
</comment>
<comment type="function">
    <text evidence="2">Regulator of type 1 phosphatases which maintains protein phosphatase activity under strict control.</text>
</comment>
<dbReference type="GO" id="GO:0008157">
    <property type="term" value="F:protein phosphatase 1 binding"/>
    <property type="evidence" value="ECO:0007669"/>
    <property type="project" value="TreeGrafter"/>
</dbReference>
<dbReference type="OrthoDB" id="307488at2759"/>
<feature type="compositionally biased region" description="Basic and acidic residues" evidence="3">
    <location>
        <begin position="145"/>
        <end position="155"/>
    </location>
</feature>
<dbReference type="PANTHER" id="PTHR20835">
    <property type="entry name" value="E3 UBIQUITIN-PROTEIN LIGASE PPP1R11-RELATED"/>
    <property type="match status" value="1"/>
</dbReference>
<comment type="caution">
    <text evidence="4">The sequence shown here is derived from an EMBL/GenBank/DDBJ whole genome shotgun (WGS) entry which is preliminary data.</text>
</comment>
<dbReference type="EMBL" id="AMKT01000007">
    <property type="protein sequence ID" value="OXG29916.1"/>
    <property type="molecule type" value="Genomic_DNA"/>
</dbReference>
<name>A0A854QPP9_CRYNE</name>
<evidence type="ECO:0000256" key="1">
    <source>
        <dbReference type="ARBA" id="ARBA00005605"/>
    </source>
</evidence>
<comment type="similarity">
    <text evidence="1 2">Belongs to the YPI1 family.</text>
</comment>
<dbReference type="PANTHER" id="PTHR20835:SF0">
    <property type="entry name" value="E3 UBIQUITIN-PROTEIN LIGASE PPP1R11"/>
    <property type="match status" value="1"/>
</dbReference>
<dbReference type="Proteomes" id="UP000199727">
    <property type="component" value="Unassembled WGS sequence"/>
</dbReference>
<feature type="compositionally biased region" description="Basic residues" evidence="3">
    <location>
        <begin position="130"/>
        <end position="144"/>
    </location>
</feature>
<proteinExistence type="inferred from homology"/>
<organism evidence="4 5">
    <name type="scientific">Cryptococcus neoformans Tu259-1</name>
    <dbReference type="NCBI Taxonomy" id="1230072"/>
    <lineage>
        <taxon>Eukaryota</taxon>
        <taxon>Fungi</taxon>
        <taxon>Dikarya</taxon>
        <taxon>Basidiomycota</taxon>
        <taxon>Agaricomycotina</taxon>
        <taxon>Tremellomycetes</taxon>
        <taxon>Tremellales</taxon>
        <taxon>Cryptococcaceae</taxon>
        <taxon>Cryptococcus</taxon>
        <taxon>Cryptococcus neoformans species complex</taxon>
    </lineage>
</organism>
<feature type="region of interest" description="Disordered" evidence="3">
    <location>
        <begin position="1"/>
        <end position="170"/>
    </location>
</feature>
<accession>A0A854QPP9</accession>
<dbReference type="Pfam" id="PF07491">
    <property type="entry name" value="PPI_Ypi1"/>
    <property type="match status" value="1"/>
</dbReference>
<gene>
    <name evidence="4" type="ORF">C361_00352</name>
</gene>
<protein>
    <recommendedName>
        <fullName evidence="2">Type 1 phosphatases regulator</fullName>
    </recommendedName>
</protein>